<dbReference type="Proteomes" id="UP001519460">
    <property type="component" value="Unassembled WGS sequence"/>
</dbReference>
<keyword evidence="3" id="KW-1185">Reference proteome</keyword>
<feature type="chain" id="PRO_5044851353" evidence="1">
    <location>
        <begin position="24"/>
        <end position="114"/>
    </location>
</feature>
<evidence type="ECO:0000313" key="3">
    <source>
        <dbReference type="Proteomes" id="UP001519460"/>
    </source>
</evidence>
<organism evidence="2 3">
    <name type="scientific">Batillaria attramentaria</name>
    <dbReference type="NCBI Taxonomy" id="370345"/>
    <lineage>
        <taxon>Eukaryota</taxon>
        <taxon>Metazoa</taxon>
        <taxon>Spiralia</taxon>
        <taxon>Lophotrochozoa</taxon>
        <taxon>Mollusca</taxon>
        <taxon>Gastropoda</taxon>
        <taxon>Caenogastropoda</taxon>
        <taxon>Sorbeoconcha</taxon>
        <taxon>Cerithioidea</taxon>
        <taxon>Batillariidae</taxon>
        <taxon>Batillaria</taxon>
    </lineage>
</organism>
<protein>
    <submittedName>
        <fullName evidence="2">Uncharacterized protein</fullName>
    </submittedName>
</protein>
<keyword evidence="1" id="KW-0732">Signal</keyword>
<sequence length="114" mass="12695">MRTGILILSLALVSTFFAILSYATNIEVRSTLYRRREHWRVEATPEHVLCGDGDCGGGGRKSCVLACCSQDWCESVNFRPSDGHCVGVPSHIYEWGGNVAEDSDWENYSPEHNT</sequence>
<dbReference type="EMBL" id="JACVVK020000321">
    <property type="protein sequence ID" value="KAK7478608.1"/>
    <property type="molecule type" value="Genomic_DNA"/>
</dbReference>
<dbReference type="AlphaFoldDB" id="A0ABD0JUM9"/>
<comment type="caution">
    <text evidence="2">The sequence shown here is derived from an EMBL/GenBank/DDBJ whole genome shotgun (WGS) entry which is preliminary data.</text>
</comment>
<accession>A0ABD0JUM9</accession>
<feature type="signal peptide" evidence="1">
    <location>
        <begin position="1"/>
        <end position="23"/>
    </location>
</feature>
<proteinExistence type="predicted"/>
<gene>
    <name evidence="2" type="ORF">BaRGS_00030140</name>
</gene>
<feature type="non-terminal residue" evidence="2">
    <location>
        <position position="114"/>
    </location>
</feature>
<name>A0ABD0JUM9_9CAEN</name>
<evidence type="ECO:0000313" key="2">
    <source>
        <dbReference type="EMBL" id="KAK7478608.1"/>
    </source>
</evidence>
<evidence type="ECO:0000256" key="1">
    <source>
        <dbReference type="SAM" id="SignalP"/>
    </source>
</evidence>
<reference evidence="2 3" key="1">
    <citation type="journal article" date="2023" name="Sci. Data">
        <title>Genome assembly of the Korean intertidal mud-creeper Batillaria attramentaria.</title>
        <authorList>
            <person name="Patra A.K."/>
            <person name="Ho P.T."/>
            <person name="Jun S."/>
            <person name="Lee S.J."/>
            <person name="Kim Y."/>
            <person name="Won Y.J."/>
        </authorList>
    </citation>
    <scope>NUCLEOTIDE SEQUENCE [LARGE SCALE GENOMIC DNA]</scope>
    <source>
        <strain evidence="2">Wonlab-2016</strain>
    </source>
</reference>